<sequence>MNIGLGSFVAYSTYPLWIGLPTVYRHHIRLGGFNSDLTIIRSHYDGSDLSINFLDSVHIKIRIRISRIGWHSPRIVICRSRRAPCQSIIVDSIKLVAQHVALHNHPWSSSLKLLSSYPPSWLVVQVLYRTRKPRCQVGRRS</sequence>
<dbReference type="Proteomes" id="UP000054166">
    <property type="component" value="Unassembled WGS sequence"/>
</dbReference>
<dbReference type="HOGENOM" id="CLU_1825999_0_0_1"/>
<accession>A0A0C3AQD3</accession>
<gene>
    <name evidence="1" type="ORF">PILCRDRAFT_654583</name>
</gene>
<dbReference type="EMBL" id="KN833038">
    <property type="protein sequence ID" value="KIM76098.1"/>
    <property type="molecule type" value="Genomic_DNA"/>
</dbReference>
<organism evidence="1 2">
    <name type="scientific">Piloderma croceum (strain F 1598)</name>
    <dbReference type="NCBI Taxonomy" id="765440"/>
    <lineage>
        <taxon>Eukaryota</taxon>
        <taxon>Fungi</taxon>
        <taxon>Dikarya</taxon>
        <taxon>Basidiomycota</taxon>
        <taxon>Agaricomycotina</taxon>
        <taxon>Agaricomycetes</taxon>
        <taxon>Agaricomycetidae</taxon>
        <taxon>Atheliales</taxon>
        <taxon>Atheliaceae</taxon>
        <taxon>Piloderma</taxon>
    </lineage>
</organism>
<evidence type="ECO:0000313" key="2">
    <source>
        <dbReference type="Proteomes" id="UP000054166"/>
    </source>
</evidence>
<evidence type="ECO:0000313" key="1">
    <source>
        <dbReference type="EMBL" id="KIM76098.1"/>
    </source>
</evidence>
<name>A0A0C3AQD3_PILCF</name>
<dbReference type="AlphaFoldDB" id="A0A0C3AQD3"/>
<keyword evidence="2" id="KW-1185">Reference proteome</keyword>
<protein>
    <submittedName>
        <fullName evidence="1">Uncharacterized protein</fullName>
    </submittedName>
</protein>
<reference evidence="1 2" key="1">
    <citation type="submission" date="2014-04" db="EMBL/GenBank/DDBJ databases">
        <authorList>
            <consortium name="DOE Joint Genome Institute"/>
            <person name="Kuo A."/>
            <person name="Tarkka M."/>
            <person name="Buscot F."/>
            <person name="Kohler A."/>
            <person name="Nagy L.G."/>
            <person name="Floudas D."/>
            <person name="Copeland A."/>
            <person name="Barry K.W."/>
            <person name="Cichocki N."/>
            <person name="Veneault-Fourrey C."/>
            <person name="LaButti K."/>
            <person name="Lindquist E.A."/>
            <person name="Lipzen A."/>
            <person name="Lundell T."/>
            <person name="Morin E."/>
            <person name="Murat C."/>
            <person name="Sun H."/>
            <person name="Tunlid A."/>
            <person name="Henrissat B."/>
            <person name="Grigoriev I.V."/>
            <person name="Hibbett D.S."/>
            <person name="Martin F."/>
            <person name="Nordberg H.P."/>
            <person name="Cantor M.N."/>
            <person name="Hua S.X."/>
        </authorList>
    </citation>
    <scope>NUCLEOTIDE SEQUENCE [LARGE SCALE GENOMIC DNA]</scope>
    <source>
        <strain evidence="1 2">F 1598</strain>
    </source>
</reference>
<dbReference type="InParanoid" id="A0A0C3AQD3"/>
<reference evidence="2" key="2">
    <citation type="submission" date="2015-01" db="EMBL/GenBank/DDBJ databases">
        <title>Evolutionary Origins and Diversification of the Mycorrhizal Mutualists.</title>
        <authorList>
            <consortium name="DOE Joint Genome Institute"/>
            <consortium name="Mycorrhizal Genomics Consortium"/>
            <person name="Kohler A."/>
            <person name="Kuo A."/>
            <person name="Nagy L.G."/>
            <person name="Floudas D."/>
            <person name="Copeland A."/>
            <person name="Barry K.W."/>
            <person name="Cichocki N."/>
            <person name="Veneault-Fourrey C."/>
            <person name="LaButti K."/>
            <person name="Lindquist E.A."/>
            <person name="Lipzen A."/>
            <person name="Lundell T."/>
            <person name="Morin E."/>
            <person name="Murat C."/>
            <person name="Riley R."/>
            <person name="Ohm R."/>
            <person name="Sun H."/>
            <person name="Tunlid A."/>
            <person name="Henrissat B."/>
            <person name="Grigoriev I.V."/>
            <person name="Hibbett D.S."/>
            <person name="Martin F."/>
        </authorList>
    </citation>
    <scope>NUCLEOTIDE SEQUENCE [LARGE SCALE GENOMIC DNA]</scope>
    <source>
        <strain evidence="2">F 1598</strain>
    </source>
</reference>
<proteinExistence type="predicted"/>